<evidence type="ECO:0000313" key="3">
    <source>
        <dbReference type="Proteomes" id="UP000190973"/>
    </source>
</evidence>
<protein>
    <recommendedName>
        <fullName evidence="4">DUF2992 family protein</fullName>
    </recommendedName>
</protein>
<dbReference type="PIRSF" id="PIRSF021328">
    <property type="entry name" value="UCP021328"/>
    <property type="match status" value="1"/>
</dbReference>
<sequence length="140" mass="16583">MVTIIKLTVLFDDPFWIGVFESIENGEYKVCKVTFGSEPKDEEVYELILKKFYRLNFSLPVLSDDFKLPAKKPNPKRLQRSIRKEINVKGIGTKAQIAIQLQHEQSKIVRKQKSKEQKEQEEQRKFELRKKKKLEKHKGH</sequence>
<dbReference type="AlphaFoldDB" id="A0A1S8SEZ1"/>
<gene>
    <name evidence="2" type="ORF">CLBCK_06860</name>
</gene>
<name>A0A1S8SEZ1_CLOBE</name>
<dbReference type="Proteomes" id="UP000190973">
    <property type="component" value="Unassembled WGS sequence"/>
</dbReference>
<proteinExistence type="predicted"/>
<dbReference type="InterPro" id="IPR016787">
    <property type="entry name" value="UCP021328"/>
</dbReference>
<reference evidence="2 3" key="1">
    <citation type="submission" date="2016-05" db="EMBL/GenBank/DDBJ databases">
        <title>Microbial solvent formation.</title>
        <authorList>
            <person name="Poehlein A."/>
            <person name="Montoya Solano J.D."/>
            <person name="Flitsch S."/>
            <person name="Krabben P."/>
            <person name="Duerre P."/>
            <person name="Daniel R."/>
        </authorList>
    </citation>
    <scope>NUCLEOTIDE SEQUENCE [LARGE SCALE GENOMIC DNA]</scope>
    <source>
        <strain evidence="2 3">DSM 53</strain>
    </source>
</reference>
<organism evidence="2 3">
    <name type="scientific">Clostridium beijerinckii</name>
    <name type="common">Clostridium MP</name>
    <dbReference type="NCBI Taxonomy" id="1520"/>
    <lineage>
        <taxon>Bacteria</taxon>
        <taxon>Bacillati</taxon>
        <taxon>Bacillota</taxon>
        <taxon>Clostridia</taxon>
        <taxon>Eubacteriales</taxon>
        <taxon>Clostridiaceae</taxon>
        <taxon>Clostridium</taxon>
    </lineage>
</organism>
<dbReference type="Pfam" id="PF11208">
    <property type="entry name" value="DUF2992"/>
    <property type="match status" value="1"/>
</dbReference>
<accession>A0A1S8SEZ1</accession>
<dbReference type="EMBL" id="LZZI01000008">
    <property type="protein sequence ID" value="OOM63874.1"/>
    <property type="molecule type" value="Genomic_DNA"/>
</dbReference>
<feature type="region of interest" description="Disordered" evidence="1">
    <location>
        <begin position="108"/>
        <end position="140"/>
    </location>
</feature>
<comment type="caution">
    <text evidence="2">The sequence shown here is derived from an EMBL/GenBank/DDBJ whole genome shotgun (WGS) entry which is preliminary data.</text>
</comment>
<feature type="compositionally biased region" description="Basic and acidic residues" evidence="1">
    <location>
        <begin position="114"/>
        <end position="126"/>
    </location>
</feature>
<evidence type="ECO:0008006" key="4">
    <source>
        <dbReference type="Google" id="ProtNLM"/>
    </source>
</evidence>
<dbReference type="RefSeq" id="WP_077837500.1">
    <property type="nucleotide sequence ID" value="NZ_JABTAE010000001.1"/>
</dbReference>
<evidence type="ECO:0000256" key="1">
    <source>
        <dbReference type="SAM" id="MobiDB-lite"/>
    </source>
</evidence>
<evidence type="ECO:0000313" key="2">
    <source>
        <dbReference type="EMBL" id="OOM63874.1"/>
    </source>
</evidence>
<feature type="compositionally biased region" description="Basic residues" evidence="1">
    <location>
        <begin position="127"/>
        <end position="140"/>
    </location>
</feature>